<keyword evidence="6 9" id="KW-0057">Aromatic amino acid biosynthesis</keyword>
<dbReference type="OrthoDB" id="9804578at2"/>
<keyword evidence="7 9" id="KW-0456">Lyase</keyword>
<dbReference type="UniPathway" id="UPA00035">
    <property type="reaction ID" value="UER00044"/>
</dbReference>
<dbReference type="RefSeq" id="WP_074904717.1">
    <property type="nucleotide sequence ID" value="NZ_FOUB01000013.1"/>
</dbReference>
<comment type="pathway">
    <text evidence="2 9">Amino-acid biosynthesis; L-tryptophan biosynthesis; L-tryptophan from chorismate: step 5/5.</text>
</comment>
<dbReference type="STRING" id="44574.AAW31_15705"/>
<dbReference type="GO" id="GO:0004834">
    <property type="term" value="F:tryptophan synthase activity"/>
    <property type="evidence" value="ECO:0007669"/>
    <property type="project" value="UniProtKB-UniRule"/>
</dbReference>
<dbReference type="InterPro" id="IPR011060">
    <property type="entry name" value="RibuloseP-bd_barrel"/>
</dbReference>
<dbReference type="CDD" id="cd04724">
    <property type="entry name" value="Tryptophan_synthase_alpha"/>
    <property type="match status" value="1"/>
</dbReference>
<sequence length="280" mass="30362">MNRITSTFSNLKAQNKKALIPFITAGDPEPKMTVMLMHALVQAGADIIELGIPFSDPMADGPTIQRSSERALHYHVGLTDVLTMVTEFRKTNSVTPVILMGYANPIEAMGHGNFAMAAKKAGVDGVLIVDYPPEECEEWVQQLQDQKIDPIFLLSPTTPKRRVEKVAKLAKGYVYYVSLKGVTGASHLNLVDVSNKLAEVRSLISIPIGVGFGIRDSVAARAVAELADAVVVGSRIIEEIENSTRSALLDNVNNLVKSLRTALDEVNSTNSSQILHASRL</sequence>
<name>A0A1I4N597_9PROT</name>
<feature type="active site" description="Proton acceptor" evidence="9">
    <location>
        <position position="49"/>
    </location>
</feature>
<keyword evidence="5 9" id="KW-0822">Tryptophan biosynthesis</keyword>
<comment type="function">
    <text evidence="1 9">The alpha subunit is responsible for the aldol cleavage of indoleglycerol phosphate to indole and glyceraldehyde 3-phosphate.</text>
</comment>
<dbReference type="Gene3D" id="3.20.20.70">
    <property type="entry name" value="Aldolase class I"/>
    <property type="match status" value="1"/>
</dbReference>
<dbReference type="HAMAP" id="MF_00131">
    <property type="entry name" value="Trp_synth_alpha"/>
    <property type="match status" value="1"/>
</dbReference>
<evidence type="ECO:0000256" key="10">
    <source>
        <dbReference type="RuleBase" id="RU003662"/>
    </source>
</evidence>
<reference evidence="12" key="1">
    <citation type="submission" date="2016-10" db="EMBL/GenBank/DDBJ databases">
        <authorList>
            <person name="Varghese N."/>
            <person name="Submissions S."/>
        </authorList>
    </citation>
    <scope>NUCLEOTIDE SEQUENCE [LARGE SCALE GENOMIC DNA]</scope>
    <source>
        <strain evidence="12">Nm44</strain>
    </source>
</reference>
<dbReference type="EC" id="4.2.1.20" evidence="9"/>
<dbReference type="InterPro" id="IPR018204">
    <property type="entry name" value="Trp_synthase_alpha_AS"/>
</dbReference>
<evidence type="ECO:0000256" key="5">
    <source>
        <dbReference type="ARBA" id="ARBA00022822"/>
    </source>
</evidence>
<dbReference type="Proteomes" id="UP000183287">
    <property type="component" value="Unassembled WGS sequence"/>
</dbReference>
<evidence type="ECO:0000256" key="4">
    <source>
        <dbReference type="ARBA" id="ARBA00022605"/>
    </source>
</evidence>
<evidence type="ECO:0000313" key="11">
    <source>
        <dbReference type="EMBL" id="SFM10658.1"/>
    </source>
</evidence>
<organism evidence="11 12">
    <name type="scientific">Nitrosomonas communis</name>
    <dbReference type="NCBI Taxonomy" id="44574"/>
    <lineage>
        <taxon>Bacteria</taxon>
        <taxon>Pseudomonadati</taxon>
        <taxon>Pseudomonadota</taxon>
        <taxon>Betaproteobacteria</taxon>
        <taxon>Nitrosomonadales</taxon>
        <taxon>Nitrosomonadaceae</taxon>
        <taxon>Nitrosomonas</taxon>
    </lineage>
</organism>
<comment type="catalytic activity">
    <reaction evidence="8 9">
        <text>(1S,2R)-1-C-(indol-3-yl)glycerol 3-phosphate + L-serine = D-glyceraldehyde 3-phosphate + L-tryptophan + H2O</text>
        <dbReference type="Rhea" id="RHEA:10532"/>
        <dbReference type="ChEBI" id="CHEBI:15377"/>
        <dbReference type="ChEBI" id="CHEBI:33384"/>
        <dbReference type="ChEBI" id="CHEBI:57912"/>
        <dbReference type="ChEBI" id="CHEBI:58866"/>
        <dbReference type="ChEBI" id="CHEBI:59776"/>
        <dbReference type="EC" id="4.2.1.20"/>
    </reaction>
</comment>
<dbReference type="EMBL" id="FOUB01000013">
    <property type="protein sequence ID" value="SFM10658.1"/>
    <property type="molecule type" value="Genomic_DNA"/>
</dbReference>
<dbReference type="PANTHER" id="PTHR43406">
    <property type="entry name" value="TRYPTOPHAN SYNTHASE, ALPHA CHAIN"/>
    <property type="match status" value="1"/>
</dbReference>
<keyword evidence="12" id="KW-1185">Reference proteome</keyword>
<evidence type="ECO:0000256" key="9">
    <source>
        <dbReference type="HAMAP-Rule" id="MF_00131"/>
    </source>
</evidence>
<keyword evidence="4 9" id="KW-0028">Amino-acid biosynthesis</keyword>
<dbReference type="AlphaFoldDB" id="A0A1I4N597"/>
<evidence type="ECO:0000256" key="1">
    <source>
        <dbReference type="ARBA" id="ARBA00003365"/>
    </source>
</evidence>
<comment type="subunit">
    <text evidence="3 9">Tetramer of two alpha and two beta chains.</text>
</comment>
<proteinExistence type="inferred from homology"/>
<dbReference type="PROSITE" id="PS00167">
    <property type="entry name" value="TRP_SYNTHASE_ALPHA"/>
    <property type="match status" value="1"/>
</dbReference>
<dbReference type="SUPFAM" id="SSF51366">
    <property type="entry name" value="Ribulose-phoshate binding barrel"/>
    <property type="match status" value="1"/>
</dbReference>
<dbReference type="InterPro" id="IPR013785">
    <property type="entry name" value="Aldolase_TIM"/>
</dbReference>
<gene>
    <name evidence="9" type="primary">trpA</name>
    <name evidence="11" type="ORF">SAMN05421863_101335</name>
</gene>
<comment type="similarity">
    <text evidence="9 10">Belongs to the TrpA family.</text>
</comment>
<dbReference type="Pfam" id="PF00290">
    <property type="entry name" value="Trp_syntA"/>
    <property type="match status" value="1"/>
</dbReference>
<evidence type="ECO:0000313" key="12">
    <source>
        <dbReference type="Proteomes" id="UP000183287"/>
    </source>
</evidence>
<dbReference type="FunFam" id="3.20.20.70:FF:000037">
    <property type="entry name" value="Tryptophan synthase alpha chain"/>
    <property type="match status" value="1"/>
</dbReference>
<protein>
    <recommendedName>
        <fullName evidence="9">Tryptophan synthase alpha chain</fullName>
        <ecNumber evidence="9">4.2.1.20</ecNumber>
    </recommendedName>
</protein>
<evidence type="ECO:0000256" key="7">
    <source>
        <dbReference type="ARBA" id="ARBA00023239"/>
    </source>
</evidence>
<evidence type="ECO:0000256" key="2">
    <source>
        <dbReference type="ARBA" id="ARBA00004733"/>
    </source>
</evidence>
<evidence type="ECO:0000256" key="6">
    <source>
        <dbReference type="ARBA" id="ARBA00023141"/>
    </source>
</evidence>
<evidence type="ECO:0000256" key="3">
    <source>
        <dbReference type="ARBA" id="ARBA00011270"/>
    </source>
</evidence>
<dbReference type="InterPro" id="IPR002028">
    <property type="entry name" value="Trp_synthase_suA"/>
</dbReference>
<dbReference type="NCBIfam" id="TIGR00262">
    <property type="entry name" value="trpA"/>
    <property type="match status" value="1"/>
</dbReference>
<feature type="active site" description="Proton acceptor" evidence="9">
    <location>
        <position position="60"/>
    </location>
</feature>
<accession>A0A1I4N597</accession>
<evidence type="ECO:0000256" key="8">
    <source>
        <dbReference type="ARBA" id="ARBA00049047"/>
    </source>
</evidence>
<dbReference type="GO" id="GO:0005829">
    <property type="term" value="C:cytosol"/>
    <property type="evidence" value="ECO:0007669"/>
    <property type="project" value="TreeGrafter"/>
</dbReference>
<dbReference type="PANTHER" id="PTHR43406:SF1">
    <property type="entry name" value="TRYPTOPHAN SYNTHASE ALPHA CHAIN, CHLOROPLASTIC"/>
    <property type="match status" value="1"/>
</dbReference>